<dbReference type="InterPro" id="IPR029063">
    <property type="entry name" value="SAM-dependent_MTases_sf"/>
</dbReference>
<dbReference type="eggNOG" id="ENOG502QSKG">
    <property type="taxonomic scope" value="Eukaryota"/>
</dbReference>
<evidence type="ECO:0000313" key="2">
    <source>
        <dbReference type="EMBL" id="EFX05906.1"/>
    </source>
</evidence>
<dbReference type="Proteomes" id="UP000007796">
    <property type="component" value="Unassembled WGS sequence"/>
</dbReference>
<dbReference type="PANTHER" id="PTHR43591:SF10">
    <property type="entry name" value="ABC TRANSMEMBRANE TYPE-1 DOMAIN-CONTAINING PROTEIN-RELATED"/>
    <property type="match status" value="1"/>
</dbReference>
<evidence type="ECO:0000256" key="1">
    <source>
        <dbReference type="ARBA" id="ARBA00038158"/>
    </source>
</evidence>
<proteinExistence type="inferred from homology"/>
<dbReference type="HOGENOM" id="CLU_010595_0_0_1"/>
<organism evidence="3">
    <name type="scientific">Grosmannia clavigera (strain kw1407 / UAMH 11150)</name>
    <name type="common">Blue stain fungus</name>
    <name type="synonym">Graphiocladiella clavigera</name>
    <dbReference type="NCBI Taxonomy" id="655863"/>
    <lineage>
        <taxon>Eukaryota</taxon>
        <taxon>Fungi</taxon>
        <taxon>Dikarya</taxon>
        <taxon>Ascomycota</taxon>
        <taxon>Pezizomycotina</taxon>
        <taxon>Sordariomycetes</taxon>
        <taxon>Sordariomycetidae</taxon>
        <taxon>Ophiostomatales</taxon>
        <taxon>Ophiostomataceae</taxon>
        <taxon>Leptographium</taxon>
    </lineage>
</organism>
<dbReference type="Gene3D" id="3.40.50.150">
    <property type="entry name" value="Vaccinia Virus protein VP39"/>
    <property type="match status" value="1"/>
</dbReference>
<dbReference type="PANTHER" id="PTHR43591">
    <property type="entry name" value="METHYLTRANSFERASE"/>
    <property type="match status" value="1"/>
</dbReference>
<dbReference type="SUPFAM" id="SSF53335">
    <property type="entry name" value="S-adenosyl-L-methionine-dependent methyltransferases"/>
    <property type="match status" value="2"/>
</dbReference>
<gene>
    <name evidence="2" type="ORF">CMQ_3975</name>
</gene>
<keyword evidence="2" id="KW-0808">Transferase</keyword>
<sequence length="269" mass="29615">MAMPTPKPGLPNGENQPLQAAVLDDANSSLGNDAASSTASITSSILRYRTLNGRTYHSDRGGSQYWGANDDAQNTMLDIQHHVFTLVLDGKLYLAPLPEEINKVLDIGTGTGLWVLDFADQHPQATIIGTDLSPIQPTWVPPNARFEIDDLAEPWTFDEASVDYVHIRWLIGSVRDWPALFKEAYRVLKPGGWIESFECNGLFESDDDSIPEDSATSQWNDIFGAGAKTDFADQYPNAEVIGTDISPIQPAWVPPNLKFEIDDATIPWA</sequence>
<dbReference type="Pfam" id="PF13489">
    <property type="entry name" value="Methyltransf_23"/>
    <property type="match status" value="1"/>
</dbReference>
<protein>
    <submittedName>
        <fullName evidence="2">Methyltransferase type 11</fullName>
    </submittedName>
</protein>
<dbReference type="EMBL" id="GL629735">
    <property type="protein sequence ID" value="EFX05906.1"/>
    <property type="molecule type" value="Genomic_DNA"/>
</dbReference>
<dbReference type="OrthoDB" id="2013972at2759"/>
<keyword evidence="2" id="KW-0489">Methyltransferase</keyword>
<dbReference type="RefSeq" id="XP_014175388.1">
    <property type="nucleotide sequence ID" value="XM_014319913.1"/>
</dbReference>
<accession>F0X8S7</accession>
<dbReference type="GO" id="GO:0008168">
    <property type="term" value="F:methyltransferase activity"/>
    <property type="evidence" value="ECO:0007669"/>
    <property type="project" value="UniProtKB-KW"/>
</dbReference>
<dbReference type="InParanoid" id="F0X8S7"/>
<dbReference type="GeneID" id="25977134"/>
<comment type="similarity">
    <text evidence="1">Belongs to the methyltransferase superfamily. LaeA methyltransferase family.</text>
</comment>
<name>F0X8S7_GROCL</name>
<dbReference type="STRING" id="655863.F0X8S7"/>
<reference evidence="2 3" key="1">
    <citation type="journal article" date="2011" name="Proc. Natl. Acad. Sci. U.S.A.">
        <title>Genome and transcriptome analyses of the mountain pine beetle-fungal symbiont Grosmannia clavigera, a lodgepole pine pathogen.</title>
        <authorList>
            <person name="DiGuistini S."/>
            <person name="Wang Y."/>
            <person name="Liao N.Y."/>
            <person name="Taylor G."/>
            <person name="Tanguay P."/>
            <person name="Feau N."/>
            <person name="Henrissat B."/>
            <person name="Chan S.K."/>
            <person name="Hesse-Orce U."/>
            <person name="Alamouti S.M."/>
            <person name="Tsui C.K.M."/>
            <person name="Docking R.T."/>
            <person name="Levasseur A."/>
            <person name="Haridas S."/>
            <person name="Robertson G."/>
            <person name="Birol I."/>
            <person name="Holt R.A."/>
            <person name="Marra M.A."/>
            <person name="Hamelin R.C."/>
            <person name="Hirst M."/>
            <person name="Jones S.J.M."/>
            <person name="Bohlmann J."/>
            <person name="Breuil C."/>
        </authorList>
    </citation>
    <scope>NUCLEOTIDE SEQUENCE [LARGE SCALE GENOMIC DNA]</scope>
    <source>
        <strain evidence="3">kw1407 / UAMH 11150</strain>
    </source>
</reference>
<keyword evidence="3" id="KW-1185">Reference proteome</keyword>
<dbReference type="CDD" id="cd02440">
    <property type="entry name" value="AdoMet_MTases"/>
    <property type="match status" value="1"/>
</dbReference>
<dbReference type="AlphaFoldDB" id="F0X8S7"/>
<evidence type="ECO:0000313" key="3">
    <source>
        <dbReference type="Proteomes" id="UP000007796"/>
    </source>
</evidence>
<dbReference type="GO" id="GO:0032259">
    <property type="term" value="P:methylation"/>
    <property type="evidence" value="ECO:0007669"/>
    <property type="project" value="UniProtKB-KW"/>
</dbReference>